<evidence type="ECO:0000256" key="5">
    <source>
        <dbReference type="PROSITE-ProRule" id="PRU01240"/>
    </source>
</evidence>
<dbReference type="PRINTS" id="PR00723">
    <property type="entry name" value="SUBTILISIN"/>
</dbReference>
<name>A0A845LG43_HELGE</name>
<evidence type="ECO:0000256" key="1">
    <source>
        <dbReference type="ARBA" id="ARBA00011073"/>
    </source>
</evidence>
<dbReference type="PROSITE" id="PS00138">
    <property type="entry name" value="SUBTILASE_SER"/>
    <property type="match status" value="1"/>
</dbReference>
<dbReference type="Proteomes" id="UP000471031">
    <property type="component" value="Unassembled WGS sequence"/>
</dbReference>
<dbReference type="InterPro" id="IPR015500">
    <property type="entry name" value="Peptidase_S8_subtilisin-rel"/>
</dbReference>
<keyword evidence="4 5" id="KW-0720">Serine protease</keyword>
<dbReference type="RefSeq" id="WP_161261964.1">
    <property type="nucleotide sequence ID" value="NZ_JAFBDC010000016.1"/>
</dbReference>
<evidence type="ECO:0000313" key="9">
    <source>
        <dbReference type="Proteomes" id="UP000471031"/>
    </source>
</evidence>
<keyword evidence="9" id="KW-1185">Reference proteome</keyword>
<reference evidence="8 9" key="1">
    <citation type="submission" date="2020-01" db="EMBL/GenBank/DDBJ databases">
        <title>Whole genome sequence of Heliobacterium gestii DSM 11169.</title>
        <authorList>
            <person name="Kyndt J.A."/>
            <person name="Meyer T.E."/>
        </authorList>
    </citation>
    <scope>NUCLEOTIDE SEQUENCE [LARGE SCALE GENOMIC DNA]</scope>
    <source>
        <strain evidence="8 9">DSM 11169</strain>
    </source>
</reference>
<dbReference type="GO" id="GO:0006508">
    <property type="term" value="P:proteolysis"/>
    <property type="evidence" value="ECO:0007669"/>
    <property type="project" value="UniProtKB-KW"/>
</dbReference>
<keyword evidence="2 5" id="KW-0645">Protease</keyword>
<evidence type="ECO:0000256" key="3">
    <source>
        <dbReference type="ARBA" id="ARBA00022801"/>
    </source>
</evidence>
<organism evidence="8 9">
    <name type="scientific">Heliomicrobium gestii</name>
    <name type="common">Heliobacterium gestii</name>
    <dbReference type="NCBI Taxonomy" id="2699"/>
    <lineage>
        <taxon>Bacteria</taxon>
        <taxon>Bacillati</taxon>
        <taxon>Bacillota</taxon>
        <taxon>Clostridia</taxon>
        <taxon>Eubacteriales</taxon>
        <taxon>Heliobacteriaceae</taxon>
        <taxon>Heliomicrobium</taxon>
    </lineage>
</organism>
<dbReference type="PROSITE" id="PS51892">
    <property type="entry name" value="SUBTILASE"/>
    <property type="match status" value="1"/>
</dbReference>
<comment type="caution">
    <text evidence="8">The sequence shown here is derived from an EMBL/GenBank/DDBJ whole genome shotgun (WGS) entry which is preliminary data.</text>
</comment>
<gene>
    <name evidence="8" type="ORF">GTO89_10165</name>
</gene>
<feature type="active site" description="Charge relay system" evidence="5">
    <location>
        <position position="88"/>
    </location>
</feature>
<evidence type="ECO:0000313" key="8">
    <source>
        <dbReference type="EMBL" id="MZP43405.1"/>
    </source>
</evidence>
<feature type="domain" description="Peptidase S8/S53" evidence="7">
    <location>
        <begin position="46"/>
        <end position="301"/>
    </location>
</feature>
<dbReference type="PANTHER" id="PTHR43399">
    <property type="entry name" value="SUBTILISIN-RELATED"/>
    <property type="match status" value="1"/>
</dbReference>
<dbReference type="GO" id="GO:0004252">
    <property type="term" value="F:serine-type endopeptidase activity"/>
    <property type="evidence" value="ECO:0007669"/>
    <property type="project" value="UniProtKB-UniRule"/>
</dbReference>
<feature type="active site" description="Charge relay system" evidence="5">
    <location>
        <position position="250"/>
    </location>
</feature>
<dbReference type="AlphaFoldDB" id="A0A845LG43"/>
<sequence>MESKMKTALLPVEVVNTLAALDPKKRLGLGMALMGAPSLWEAGLDGRDVVVGVIDTGIDQSHPELAGKVIGSRDYVRDGLSPDKFHYHGTHVAGTIAANKQLKGVAPGAKLRDYRVLNQHGGGAVEACAQALRDAADDGCEIVNLSMGFQKEDLPNPDILHEAVRYAVNKQVLVICAVGNERDEMGPGAKIYPGYYPEVVGVGAVKIEDDGSITDAFFSNENDQVDVSAPGVDILSCAPGGRYMVLSGTSMASPHASGFAAILLQRGKGRLGKRMTEQAAWEMLKCTTADIDALGIDPRTGAGFLTIYPSIPKLRPATEASGHVMEPIADLQQNQQFVIPTAYH</sequence>
<proteinExistence type="inferred from homology"/>
<keyword evidence="3 5" id="KW-0378">Hydrolase</keyword>
<dbReference type="InterPro" id="IPR022398">
    <property type="entry name" value="Peptidase_S8_His-AS"/>
</dbReference>
<dbReference type="Pfam" id="PF00082">
    <property type="entry name" value="Peptidase_S8"/>
    <property type="match status" value="1"/>
</dbReference>
<dbReference type="InterPro" id="IPR051048">
    <property type="entry name" value="Peptidase_S8/S53_subtilisin"/>
</dbReference>
<dbReference type="PROSITE" id="PS00136">
    <property type="entry name" value="SUBTILASE_ASP"/>
    <property type="match status" value="1"/>
</dbReference>
<dbReference type="PANTHER" id="PTHR43399:SF4">
    <property type="entry name" value="CELL WALL-ASSOCIATED PROTEASE"/>
    <property type="match status" value="1"/>
</dbReference>
<dbReference type="Gene3D" id="3.40.50.200">
    <property type="entry name" value="Peptidase S8/S53 domain"/>
    <property type="match status" value="1"/>
</dbReference>
<dbReference type="InterPro" id="IPR036852">
    <property type="entry name" value="Peptidase_S8/S53_dom_sf"/>
</dbReference>
<feature type="active site" description="Charge relay system" evidence="5">
    <location>
        <position position="55"/>
    </location>
</feature>
<comment type="similarity">
    <text evidence="1 5 6">Belongs to the peptidase S8 family.</text>
</comment>
<dbReference type="OrthoDB" id="9798386at2"/>
<evidence type="ECO:0000256" key="6">
    <source>
        <dbReference type="RuleBase" id="RU003355"/>
    </source>
</evidence>
<evidence type="ECO:0000259" key="7">
    <source>
        <dbReference type="Pfam" id="PF00082"/>
    </source>
</evidence>
<evidence type="ECO:0000256" key="4">
    <source>
        <dbReference type="ARBA" id="ARBA00022825"/>
    </source>
</evidence>
<dbReference type="PROSITE" id="PS00137">
    <property type="entry name" value="SUBTILASE_HIS"/>
    <property type="match status" value="1"/>
</dbReference>
<accession>A0A845LG43</accession>
<dbReference type="InterPro" id="IPR023828">
    <property type="entry name" value="Peptidase_S8_Ser-AS"/>
</dbReference>
<protein>
    <submittedName>
        <fullName evidence="8">S8 family serine peptidase</fullName>
    </submittedName>
</protein>
<dbReference type="EMBL" id="WXEX01000007">
    <property type="protein sequence ID" value="MZP43405.1"/>
    <property type="molecule type" value="Genomic_DNA"/>
</dbReference>
<dbReference type="InterPro" id="IPR000209">
    <property type="entry name" value="Peptidase_S8/S53_dom"/>
</dbReference>
<dbReference type="InterPro" id="IPR023827">
    <property type="entry name" value="Peptidase_S8_Asp-AS"/>
</dbReference>
<evidence type="ECO:0000256" key="2">
    <source>
        <dbReference type="ARBA" id="ARBA00022670"/>
    </source>
</evidence>
<dbReference type="SUPFAM" id="SSF52743">
    <property type="entry name" value="Subtilisin-like"/>
    <property type="match status" value="1"/>
</dbReference>